<dbReference type="RefSeq" id="WP_185608239.1">
    <property type="nucleotide sequence ID" value="NZ_JAARZO010000007.1"/>
</dbReference>
<evidence type="ECO:0000313" key="2">
    <source>
        <dbReference type="Proteomes" id="UP000558070"/>
    </source>
</evidence>
<protein>
    <submittedName>
        <fullName evidence="1">Uncharacterized protein</fullName>
    </submittedName>
</protein>
<gene>
    <name evidence="1" type="ORF">HCB47_14550</name>
</gene>
<dbReference type="Proteomes" id="UP000558070">
    <property type="component" value="Unassembled WGS sequence"/>
</dbReference>
<sequence>MTHPNGLKQYASFVLGENTTLPEEISSFDQKSLPEVSLVARIDALDNWLSQNMSKNYANDQRIIEQVSLLRQLGEQPLEEMNLYLQEEKETTFPLADFMRIDAKESHASEENYLKNRQRQLAISVDILTYLKARGETFEKTPEGLYQHSKLPNLCYDPANKTLTFTLNGDKGVATNPIEAGKLVYGYGEQEAENDIFMYIKKGAIQVGNEPSNNRIADYNDYSKEEVNKQAKNAYVRYLKGDPFPTVLKTFDQNHGVQEGLLIRMEALDEEIIFGTSFTRDHPVIEEKADNLYAVYRGTPEEQALFVNEEYCTLTPDLDAYMEEEKGRSM</sequence>
<evidence type="ECO:0000313" key="1">
    <source>
        <dbReference type="EMBL" id="MBC2288835.1"/>
    </source>
</evidence>
<dbReference type="EMBL" id="JAARZO010000007">
    <property type="protein sequence ID" value="MBC2288835.1"/>
    <property type="molecule type" value="Genomic_DNA"/>
</dbReference>
<organism evidence="1 2">
    <name type="scientific">Listeria farberi</name>
    <dbReference type="NCBI Taxonomy" id="2713500"/>
    <lineage>
        <taxon>Bacteria</taxon>
        <taxon>Bacillati</taxon>
        <taxon>Bacillota</taxon>
        <taxon>Bacilli</taxon>
        <taxon>Bacillales</taxon>
        <taxon>Listeriaceae</taxon>
        <taxon>Listeria</taxon>
    </lineage>
</organism>
<proteinExistence type="predicted"/>
<accession>A0A7X0ZKA2</accession>
<comment type="caution">
    <text evidence="1">The sequence shown here is derived from an EMBL/GenBank/DDBJ whole genome shotgun (WGS) entry which is preliminary data.</text>
</comment>
<reference evidence="1 2" key="1">
    <citation type="submission" date="2020-03" db="EMBL/GenBank/DDBJ databases">
        <title>Soil Listeria distribution.</title>
        <authorList>
            <person name="Liao J."/>
            <person name="Wiedmann M."/>
        </authorList>
    </citation>
    <scope>NUCLEOTIDE SEQUENCE [LARGE SCALE GENOMIC DNA]</scope>
    <source>
        <strain evidence="1 2">FSL L7-0072</strain>
    </source>
</reference>
<dbReference type="AlphaFoldDB" id="A0A7X0ZKA2"/>
<name>A0A7X0ZKA2_9LIST</name>